<dbReference type="Proteomes" id="UP001183388">
    <property type="component" value="Unassembled WGS sequence"/>
</dbReference>
<evidence type="ECO:0000313" key="9">
    <source>
        <dbReference type="EMBL" id="MDT0308869.1"/>
    </source>
</evidence>
<comment type="cofactor">
    <cofactor evidence="1">
        <name>[3Fe-4S] cluster</name>
        <dbReference type="ChEBI" id="CHEBI:21137"/>
    </cofactor>
</comment>
<comment type="caution">
    <text evidence="9">The sequence shown here is derived from an EMBL/GenBank/DDBJ whole genome shotgun (WGS) entry which is preliminary data.</text>
</comment>
<accession>A0ABU2LBB1</accession>
<dbReference type="InterPro" id="IPR051269">
    <property type="entry name" value="Fe-S_cluster_ET"/>
</dbReference>
<evidence type="ECO:0000256" key="5">
    <source>
        <dbReference type="ARBA" id="ARBA00023004"/>
    </source>
</evidence>
<dbReference type="PANTHER" id="PTHR36923:SF3">
    <property type="entry name" value="FERREDOXIN"/>
    <property type="match status" value="1"/>
</dbReference>
<keyword evidence="5 8" id="KW-0408">Iron</keyword>
<evidence type="ECO:0000313" key="10">
    <source>
        <dbReference type="Proteomes" id="UP001183388"/>
    </source>
</evidence>
<proteinExistence type="predicted"/>
<dbReference type="SUPFAM" id="SSF54862">
    <property type="entry name" value="4Fe-4S ferredoxins"/>
    <property type="match status" value="1"/>
</dbReference>
<protein>
    <recommendedName>
        <fullName evidence="8">Ferredoxin</fullName>
    </recommendedName>
</protein>
<evidence type="ECO:0000256" key="8">
    <source>
        <dbReference type="RuleBase" id="RU368020"/>
    </source>
</evidence>
<dbReference type="Gene3D" id="3.30.70.20">
    <property type="match status" value="1"/>
</dbReference>
<dbReference type="PANTHER" id="PTHR36923">
    <property type="entry name" value="FERREDOXIN"/>
    <property type="match status" value="1"/>
</dbReference>
<evidence type="ECO:0000256" key="2">
    <source>
        <dbReference type="ARBA" id="ARBA00022448"/>
    </source>
</evidence>
<keyword evidence="4 8" id="KW-0249">Electron transport</keyword>
<dbReference type="PRINTS" id="PR00352">
    <property type="entry name" value="3FE4SFRDOXIN"/>
</dbReference>
<keyword evidence="7" id="KW-0003">3Fe-4S</keyword>
<evidence type="ECO:0000256" key="4">
    <source>
        <dbReference type="ARBA" id="ARBA00022982"/>
    </source>
</evidence>
<evidence type="ECO:0000256" key="6">
    <source>
        <dbReference type="ARBA" id="ARBA00023014"/>
    </source>
</evidence>
<evidence type="ECO:0000256" key="7">
    <source>
        <dbReference type="ARBA" id="ARBA00023291"/>
    </source>
</evidence>
<comment type="function">
    <text evidence="8">Ferredoxins are iron-sulfur proteins that transfer electrons in a wide variety of metabolic reactions.</text>
</comment>
<keyword evidence="2 8" id="KW-0813">Transport</keyword>
<keyword evidence="3 8" id="KW-0479">Metal-binding</keyword>
<dbReference type="EMBL" id="JAVREN010000027">
    <property type="protein sequence ID" value="MDT0308869.1"/>
    <property type="molecule type" value="Genomic_DNA"/>
</dbReference>
<keyword evidence="6 8" id="KW-0411">Iron-sulfur</keyword>
<dbReference type="Pfam" id="PF13459">
    <property type="entry name" value="Fer4_15"/>
    <property type="match status" value="1"/>
</dbReference>
<reference evidence="10" key="1">
    <citation type="submission" date="2023-07" db="EMBL/GenBank/DDBJ databases">
        <title>30 novel species of actinomycetes from the DSMZ collection.</title>
        <authorList>
            <person name="Nouioui I."/>
        </authorList>
    </citation>
    <scope>NUCLEOTIDE SEQUENCE [LARGE SCALE GENOMIC DNA]</scope>
    <source>
        <strain evidence="10">DSM 44917</strain>
    </source>
</reference>
<gene>
    <name evidence="9" type="ORF">RM780_18160</name>
</gene>
<keyword evidence="10" id="KW-1185">Reference proteome</keyword>
<evidence type="ECO:0000256" key="1">
    <source>
        <dbReference type="ARBA" id="ARBA00001927"/>
    </source>
</evidence>
<sequence length="64" mass="6775">MRVSVDQDQCVGSGQCVQTLAEVFDQGVEDGLVVLLQESPSEELREGARRAAARCPGGAISIIE</sequence>
<dbReference type="InterPro" id="IPR001080">
    <property type="entry name" value="3Fe4S_ferredoxin"/>
</dbReference>
<name>A0ABU2LBB1_9ACTN</name>
<evidence type="ECO:0000256" key="3">
    <source>
        <dbReference type="ARBA" id="ARBA00022723"/>
    </source>
</evidence>
<organism evidence="9 10">
    <name type="scientific">Streptomyces boetiae</name>
    <dbReference type="NCBI Taxonomy" id="3075541"/>
    <lineage>
        <taxon>Bacteria</taxon>
        <taxon>Bacillati</taxon>
        <taxon>Actinomycetota</taxon>
        <taxon>Actinomycetes</taxon>
        <taxon>Kitasatosporales</taxon>
        <taxon>Streptomycetaceae</taxon>
        <taxon>Streptomyces</taxon>
    </lineage>
</organism>